<keyword evidence="3" id="KW-1185">Reference proteome</keyword>
<accession>A0A5E4R1D0</accession>
<dbReference type="Proteomes" id="UP000324832">
    <property type="component" value="Unassembled WGS sequence"/>
</dbReference>
<reference evidence="2 3" key="1">
    <citation type="submission" date="2017-07" db="EMBL/GenBank/DDBJ databases">
        <authorList>
            <person name="Talla V."/>
            <person name="Backstrom N."/>
        </authorList>
    </citation>
    <scope>NUCLEOTIDE SEQUENCE [LARGE SCALE GENOMIC DNA]</scope>
</reference>
<evidence type="ECO:0000313" key="2">
    <source>
        <dbReference type="EMBL" id="VVD03010.1"/>
    </source>
</evidence>
<dbReference type="EMBL" id="FZQP02006554">
    <property type="protein sequence ID" value="VVD03010.1"/>
    <property type="molecule type" value="Genomic_DNA"/>
</dbReference>
<feature type="region of interest" description="Disordered" evidence="1">
    <location>
        <begin position="94"/>
        <end position="117"/>
    </location>
</feature>
<dbReference type="AlphaFoldDB" id="A0A5E4R1D0"/>
<protein>
    <submittedName>
        <fullName evidence="2">Uncharacterized protein</fullName>
    </submittedName>
</protein>
<organism evidence="2 3">
    <name type="scientific">Leptidea sinapis</name>
    <dbReference type="NCBI Taxonomy" id="189913"/>
    <lineage>
        <taxon>Eukaryota</taxon>
        <taxon>Metazoa</taxon>
        <taxon>Ecdysozoa</taxon>
        <taxon>Arthropoda</taxon>
        <taxon>Hexapoda</taxon>
        <taxon>Insecta</taxon>
        <taxon>Pterygota</taxon>
        <taxon>Neoptera</taxon>
        <taxon>Endopterygota</taxon>
        <taxon>Lepidoptera</taxon>
        <taxon>Glossata</taxon>
        <taxon>Ditrysia</taxon>
        <taxon>Papilionoidea</taxon>
        <taxon>Pieridae</taxon>
        <taxon>Dismorphiinae</taxon>
        <taxon>Leptidea</taxon>
    </lineage>
</organism>
<gene>
    <name evidence="2" type="ORF">LSINAPIS_LOCUS13105</name>
</gene>
<sequence>MFESQSVKDDCDKVVEAEDRNVVLSGSLSKSLLALNKYVKENLLYDYSDEREVLQNDCAYFSQENSPNDSATSIIKSDTDRFQSEDLKSSDILINSSNNANSEDQLEPSRNDQTKLTDDYKFEQLLVNPKRESPKVASISSLDKINRKEERESDDNFGKYDIREEDNIDASVESPNRRYVESDVNIHYRIPVRHDPLPLVPERELARQQAEHMKRLYREQKRNKYLQILDVDSSQQ</sequence>
<evidence type="ECO:0000313" key="3">
    <source>
        <dbReference type="Proteomes" id="UP000324832"/>
    </source>
</evidence>
<evidence type="ECO:0000256" key="1">
    <source>
        <dbReference type="SAM" id="MobiDB-lite"/>
    </source>
</evidence>
<feature type="compositionally biased region" description="Basic and acidic residues" evidence="1">
    <location>
        <begin position="107"/>
        <end position="117"/>
    </location>
</feature>
<name>A0A5E4R1D0_9NEOP</name>
<feature type="compositionally biased region" description="Polar residues" evidence="1">
    <location>
        <begin position="94"/>
        <end position="103"/>
    </location>
</feature>
<proteinExistence type="predicted"/>